<name>A0A2K1Z850_POPTR</name>
<gene>
    <name evidence="5" type="ORF">POPTR_009G149600</name>
</gene>
<sequence length="85" mass="9928">MAEHLASIFGTEKDRVNCPFYFKIRACRHTKPSISRTLLLSNMYRRPDMITPGVDALGNTIDPRKIQQYFEDLYEELSKYGEIRA</sequence>
<accession>A0A2K1Z850</accession>
<dbReference type="Gramene" id="Potri.009G149600.2.v4.1">
    <property type="protein sequence ID" value="Potri.009G149600.2.v4.1"/>
    <property type="gene ID" value="Potri.009G149600.v4.1"/>
</dbReference>
<dbReference type="PANTHER" id="PTHR12620">
    <property type="entry name" value="U2 SNRNP AUXILIARY FACTOR, SMALL SUBUNIT"/>
    <property type="match status" value="1"/>
</dbReference>
<dbReference type="STRING" id="3694.A0A2K1Z850"/>
<evidence type="ECO:0000256" key="2">
    <source>
        <dbReference type="ARBA" id="ARBA00022737"/>
    </source>
</evidence>
<keyword evidence="3" id="KW-0863">Zinc-finger</keyword>
<dbReference type="GO" id="GO:0000398">
    <property type="term" value="P:mRNA splicing, via spliceosome"/>
    <property type="evidence" value="ECO:0007669"/>
    <property type="project" value="InterPro"/>
</dbReference>
<proteinExistence type="predicted"/>
<dbReference type="PRINTS" id="PR01848">
    <property type="entry name" value="U2AUXFACTOR"/>
</dbReference>
<evidence type="ECO:0000256" key="4">
    <source>
        <dbReference type="ARBA" id="ARBA00022833"/>
    </source>
</evidence>
<dbReference type="GO" id="GO:0089701">
    <property type="term" value="C:U2AF complex"/>
    <property type="evidence" value="ECO:0007669"/>
    <property type="project" value="InterPro"/>
</dbReference>
<dbReference type="GO" id="GO:0008270">
    <property type="term" value="F:zinc ion binding"/>
    <property type="evidence" value="ECO:0007669"/>
    <property type="project" value="UniProtKB-KW"/>
</dbReference>
<evidence type="ECO:0000256" key="3">
    <source>
        <dbReference type="ARBA" id="ARBA00022771"/>
    </source>
</evidence>
<dbReference type="InParanoid" id="A0A2K1Z850"/>
<keyword evidence="4" id="KW-0862">Zinc</keyword>
<dbReference type="EMBL" id="CM009298">
    <property type="protein sequence ID" value="PNT21459.1"/>
    <property type="molecule type" value="Genomic_DNA"/>
</dbReference>
<organism evidence="5 6">
    <name type="scientific">Populus trichocarpa</name>
    <name type="common">Western balsam poplar</name>
    <name type="synonym">Populus balsamifera subsp. trichocarpa</name>
    <dbReference type="NCBI Taxonomy" id="3694"/>
    <lineage>
        <taxon>Eukaryota</taxon>
        <taxon>Viridiplantae</taxon>
        <taxon>Streptophyta</taxon>
        <taxon>Embryophyta</taxon>
        <taxon>Tracheophyta</taxon>
        <taxon>Spermatophyta</taxon>
        <taxon>Magnoliopsida</taxon>
        <taxon>eudicotyledons</taxon>
        <taxon>Gunneridae</taxon>
        <taxon>Pentapetalae</taxon>
        <taxon>rosids</taxon>
        <taxon>fabids</taxon>
        <taxon>Malpighiales</taxon>
        <taxon>Salicaceae</taxon>
        <taxon>Saliceae</taxon>
        <taxon>Populus</taxon>
    </lineage>
</organism>
<reference evidence="5 6" key="1">
    <citation type="journal article" date="2006" name="Science">
        <title>The genome of black cottonwood, Populus trichocarpa (Torr. &amp; Gray).</title>
        <authorList>
            <person name="Tuskan G.A."/>
            <person name="Difazio S."/>
            <person name="Jansson S."/>
            <person name="Bohlmann J."/>
            <person name="Grigoriev I."/>
            <person name="Hellsten U."/>
            <person name="Putnam N."/>
            <person name="Ralph S."/>
            <person name="Rombauts S."/>
            <person name="Salamov A."/>
            <person name="Schein J."/>
            <person name="Sterck L."/>
            <person name="Aerts A."/>
            <person name="Bhalerao R.R."/>
            <person name="Bhalerao R.P."/>
            <person name="Blaudez D."/>
            <person name="Boerjan W."/>
            <person name="Brun A."/>
            <person name="Brunner A."/>
            <person name="Busov V."/>
            <person name="Campbell M."/>
            <person name="Carlson J."/>
            <person name="Chalot M."/>
            <person name="Chapman J."/>
            <person name="Chen G.L."/>
            <person name="Cooper D."/>
            <person name="Coutinho P.M."/>
            <person name="Couturier J."/>
            <person name="Covert S."/>
            <person name="Cronk Q."/>
            <person name="Cunningham R."/>
            <person name="Davis J."/>
            <person name="Degroeve S."/>
            <person name="Dejardin A."/>
            <person name="Depamphilis C."/>
            <person name="Detter J."/>
            <person name="Dirks B."/>
            <person name="Dubchak I."/>
            <person name="Duplessis S."/>
            <person name="Ehlting J."/>
            <person name="Ellis B."/>
            <person name="Gendler K."/>
            <person name="Goodstein D."/>
            <person name="Gribskov M."/>
            <person name="Grimwood J."/>
            <person name="Groover A."/>
            <person name="Gunter L."/>
            <person name="Hamberger B."/>
            <person name="Heinze B."/>
            <person name="Helariutta Y."/>
            <person name="Henrissat B."/>
            <person name="Holligan D."/>
            <person name="Holt R."/>
            <person name="Huang W."/>
            <person name="Islam-Faridi N."/>
            <person name="Jones S."/>
            <person name="Jones-Rhoades M."/>
            <person name="Jorgensen R."/>
            <person name="Joshi C."/>
            <person name="Kangasjarvi J."/>
            <person name="Karlsson J."/>
            <person name="Kelleher C."/>
            <person name="Kirkpatrick R."/>
            <person name="Kirst M."/>
            <person name="Kohler A."/>
            <person name="Kalluri U."/>
            <person name="Larimer F."/>
            <person name="Leebens-Mack J."/>
            <person name="Leple J.C."/>
            <person name="Locascio P."/>
            <person name="Lou Y."/>
            <person name="Lucas S."/>
            <person name="Martin F."/>
            <person name="Montanini B."/>
            <person name="Napoli C."/>
            <person name="Nelson D.R."/>
            <person name="Nelson C."/>
            <person name="Nieminen K."/>
            <person name="Nilsson O."/>
            <person name="Pereda V."/>
            <person name="Peter G."/>
            <person name="Philippe R."/>
            <person name="Pilate G."/>
            <person name="Poliakov A."/>
            <person name="Razumovskaya J."/>
            <person name="Richardson P."/>
            <person name="Rinaldi C."/>
            <person name="Ritland K."/>
            <person name="Rouze P."/>
            <person name="Ryaboy D."/>
            <person name="Schmutz J."/>
            <person name="Schrader J."/>
            <person name="Segerman B."/>
            <person name="Shin H."/>
            <person name="Siddiqui A."/>
            <person name="Sterky F."/>
            <person name="Terry A."/>
            <person name="Tsai C.J."/>
            <person name="Uberbacher E."/>
            <person name="Unneberg P."/>
            <person name="Vahala J."/>
            <person name="Wall K."/>
            <person name="Wessler S."/>
            <person name="Yang G."/>
            <person name="Yin T."/>
            <person name="Douglas C."/>
            <person name="Marra M."/>
            <person name="Sandberg G."/>
            <person name="Van de Peer Y."/>
            <person name="Rokhsar D."/>
        </authorList>
    </citation>
    <scope>NUCLEOTIDE SEQUENCE [LARGE SCALE GENOMIC DNA]</scope>
    <source>
        <strain evidence="6">cv. Nisqually</strain>
        <strain evidence="5">Nisqually-1</strain>
    </source>
</reference>
<evidence type="ECO:0000313" key="6">
    <source>
        <dbReference type="Proteomes" id="UP000006729"/>
    </source>
</evidence>
<evidence type="ECO:0000256" key="1">
    <source>
        <dbReference type="ARBA" id="ARBA00022723"/>
    </source>
</evidence>
<dbReference type="InterPro" id="IPR009145">
    <property type="entry name" value="U2AF_small"/>
</dbReference>
<dbReference type="EMBL" id="CM009298">
    <property type="protein sequence ID" value="PNT21460.1"/>
    <property type="molecule type" value="Genomic_DNA"/>
</dbReference>
<dbReference type="AlphaFoldDB" id="A0A2K1Z850"/>
<keyword evidence="1" id="KW-0479">Metal-binding</keyword>
<protein>
    <submittedName>
        <fullName evidence="5">Uncharacterized protein</fullName>
    </submittedName>
</protein>
<dbReference type="GO" id="GO:0003723">
    <property type="term" value="F:RNA binding"/>
    <property type="evidence" value="ECO:0007669"/>
    <property type="project" value="InterPro"/>
</dbReference>
<dbReference type="Proteomes" id="UP000006729">
    <property type="component" value="Chromosome 9"/>
</dbReference>
<keyword evidence="6" id="KW-1185">Reference proteome</keyword>
<keyword evidence="2" id="KW-0677">Repeat</keyword>
<reference evidence="5" key="2">
    <citation type="submission" date="2017-07" db="EMBL/GenBank/DDBJ databases">
        <title>WGS assembly of Populus trichocarpa.</title>
        <authorList>
            <person name="Tuskan G."/>
            <person name="Difazio S."/>
            <person name="Jansson S."/>
            <person name="Bohlmann J."/>
            <person name="Grigoriev I."/>
            <person name="Hellsten U."/>
            <person name="Putnam N."/>
            <person name="Ralph S."/>
            <person name="Rombauts S."/>
            <person name="Salamov A."/>
            <person name="Schein J."/>
            <person name="Sterck L."/>
            <person name="Aerts A."/>
            <person name="Bhalerao R."/>
            <person name="Bhalerao R."/>
            <person name="Blaudez D."/>
            <person name="Boerjan W."/>
            <person name="Brun A."/>
            <person name="Brunner A."/>
            <person name="Busov V."/>
            <person name="Campbell M."/>
            <person name="Carlson J."/>
            <person name="Chalot M."/>
            <person name="Chapman J."/>
            <person name="Chen G."/>
            <person name="Cooper D."/>
            <person name="Coutinho P."/>
            <person name="Couturier J."/>
            <person name="Covert S."/>
            <person name="Cronk Q."/>
            <person name="Cunningham R."/>
            <person name="Davis J."/>
            <person name="Degroeve S."/>
            <person name="Dejardin A."/>
            <person name="Depamphilis C."/>
            <person name="Detter J."/>
            <person name="Dirks B."/>
            <person name="Dubchak I."/>
            <person name="Duplessis S."/>
            <person name="Ehlting J."/>
            <person name="Ellis B."/>
            <person name="Gendler K."/>
            <person name="Goodstein D."/>
            <person name="Gribskov M."/>
            <person name="Grimwood J."/>
            <person name="Groover A."/>
            <person name="Gunter L."/>
            <person name="Hamberger B."/>
            <person name="Heinze B."/>
            <person name="Helariutta Y."/>
            <person name="Henrissat B."/>
            <person name="Holligan D."/>
            <person name="Holt R."/>
            <person name="Huang W."/>
            <person name="Islam-Faridi N."/>
            <person name="Jones S."/>
            <person name="Jones-Rhoades M."/>
            <person name="Jorgensen R."/>
            <person name="Joshi C."/>
            <person name="Kangasjarvi J."/>
            <person name="Karlsson J."/>
            <person name="Kelleher C."/>
            <person name="Kirkpatrick R."/>
            <person name="Kirst M."/>
            <person name="Kohler A."/>
            <person name="Kalluri U."/>
            <person name="Larimer F."/>
            <person name="Leebens-Mack J."/>
            <person name="Leple J."/>
            <person name="Locascio P."/>
            <person name="Lou Y."/>
            <person name="Lucas S."/>
            <person name="Martin F."/>
            <person name="Montanini B."/>
            <person name="Napoli C."/>
            <person name="Nelson D."/>
            <person name="Nelson C."/>
            <person name="Nieminen K."/>
            <person name="Nilsson O."/>
            <person name="Pereda V."/>
            <person name="Peter G."/>
            <person name="Philippe R."/>
            <person name="Pilate G."/>
            <person name="Poliakov A."/>
            <person name="Razumovskaya J."/>
            <person name="Richardson P."/>
            <person name="Rinaldi C."/>
            <person name="Ritland K."/>
            <person name="Rouze P."/>
            <person name="Ryaboy D."/>
            <person name="Schmutz J."/>
            <person name="Schrader J."/>
            <person name="Segerman B."/>
            <person name="Shin H."/>
            <person name="Siddiqui A."/>
            <person name="Sterky F."/>
            <person name="Terry A."/>
            <person name="Tsai C."/>
            <person name="Uberbacher E."/>
            <person name="Unneberg P."/>
            <person name="Vahala J."/>
            <person name="Wall K."/>
            <person name="Wessler S."/>
            <person name="Yang G."/>
            <person name="Yin T."/>
            <person name="Douglas C."/>
            <person name="Marra M."/>
            <person name="Sandberg G."/>
            <person name="Van De Peer Y."/>
            <person name="Rokhsar D."/>
        </authorList>
    </citation>
    <scope>NUCLEOTIDE SEQUENCE</scope>
    <source>
        <strain evidence="5">Nisqually-1</strain>
    </source>
</reference>
<evidence type="ECO:0000313" key="5">
    <source>
        <dbReference type="EMBL" id="PNT21460.1"/>
    </source>
</evidence>